<evidence type="ECO:0000313" key="1">
    <source>
        <dbReference type="EMBL" id="CAB4270668.1"/>
    </source>
</evidence>
<accession>A0A6J5U8K7</accession>
<dbReference type="EMBL" id="CAEKDK010000002">
    <property type="protein sequence ID" value="CAB4270668.1"/>
    <property type="molecule type" value="Genomic_DNA"/>
</dbReference>
<dbReference type="AlphaFoldDB" id="A0A6J5U8K7"/>
<sequence>MTLIGVGVGALPCSCWSRSFSSGIAAAVFKSISFSSPSQGLINSNSNSTGTIAWLVTTETDDGGGGGYGRRDRVIKLELLTASKLVGMGSCGRA</sequence>
<reference evidence="1 2" key="1">
    <citation type="submission" date="2020-05" db="EMBL/GenBank/DDBJ databases">
        <authorList>
            <person name="Campoy J."/>
            <person name="Schneeberger K."/>
            <person name="Spophaly S."/>
        </authorList>
    </citation>
    <scope>NUCLEOTIDE SEQUENCE [LARGE SCALE GENOMIC DNA]</scope>
    <source>
        <strain evidence="1">PruArmRojPasFocal</strain>
    </source>
</reference>
<evidence type="ECO:0000313" key="2">
    <source>
        <dbReference type="Proteomes" id="UP000507222"/>
    </source>
</evidence>
<gene>
    <name evidence="1" type="ORF">CURHAP_LOCUS16885</name>
</gene>
<proteinExistence type="predicted"/>
<name>A0A6J5U8K7_PRUAR</name>
<dbReference type="Proteomes" id="UP000507222">
    <property type="component" value="Unassembled WGS sequence"/>
</dbReference>
<organism evidence="1 2">
    <name type="scientific">Prunus armeniaca</name>
    <name type="common">Apricot</name>
    <name type="synonym">Armeniaca vulgaris</name>
    <dbReference type="NCBI Taxonomy" id="36596"/>
    <lineage>
        <taxon>Eukaryota</taxon>
        <taxon>Viridiplantae</taxon>
        <taxon>Streptophyta</taxon>
        <taxon>Embryophyta</taxon>
        <taxon>Tracheophyta</taxon>
        <taxon>Spermatophyta</taxon>
        <taxon>Magnoliopsida</taxon>
        <taxon>eudicotyledons</taxon>
        <taxon>Gunneridae</taxon>
        <taxon>Pentapetalae</taxon>
        <taxon>rosids</taxon>
        <taxon>fabids</taxon>
        <taxon>Rosales</taxon>
        <taxon>Rosaceae</taxon>
        <taxon>Amygdaloideae</taxon>
        <taxon>Amygdaleae</taxon>
        <taxon>Prunus</taxon>
    </lineage>
</organism>
<protein>
    <submittedName>
        <fullName evidence="1">Uncharacterized protein</fullName>
    </submittedName>
</protein>